<evidence type="ECO:0000313" key="2">
    <source>
        <dbReference type="Proteomes" id="UP000001075"/>
    </source>
</evidence>
<evidence type="ECO:0000313" key="1">
    <source>
        <dbReference type="EMBL" id="EGV95732.1"/>
    </source>
</evidence>
<protein>
    <submittedName>
        <fullName evidence="1">Uncharacterized protein</fullName>
    </submittedName>
</protein>
<dbReference type="InParanoid" id="G3H9Y2"/>
<accession>G3H9Y2</accession>
<reference evidence="2" key="1">
    <citation type="journal article" date="2011" name="Nat. Biotechnol.">
        <title>The genomic sequence of the Chinese hamster ovary (CHO)-K1 cell line.</title>
        <authorList>
            <person name="Xu X."/>
            <person name="Nagarajan H."/>
            <person name="Lewis N.E."/>
            <person name="Pan S."/>
            <person name="Cai Z."/>
            <person name="Liu X."/>
            <person name="Chen W."/>
            <person name="Xie M."/>
            <person name="Wang W."/>
            <person name="Hammond S."/>
            <person name="Andersen M.R."/>
            <person name="Neff N."/>
            <person name="Passarelli B."/>
            <person name="Koh W."/>
            <person name="Fan H.C."/>
            <person name="Wang J."/>
            <person name="Gui Y."/>
            <person name="Lee K.H."/>
            <person name="Betenbaugh M.J."/>
            <person name="Quake S.R."/>
            <person name="Famili I."/>
            <person name="Palsson B.O."/>
            <person name="Wang J."/>
        </authorList>
    </citation>
    <scope>NUCLEOTIDE SEQUENCE [LARGE SCALE GENOMIC DNA]</scope>
    <source>
        <strain evidence="2">CHO K1 cell line</strain>
    </source>
</reference>
<gene>
    <name evidence="1" type="ORF">I79_007214</name>
</gene>
<sequence length="97" mass="10485">MQGSYSTLSHFRHCCKDGAACPLPHLGCRGVAPLRCWQGTTASLQEGLSVPEQAFCLEQWGLLADPAPVTSAFSPSPQGSRDPEKCPRFMQTSMLMS</sequence>
<dbReference type="Proteomes" id="UP000001075">
    <property type="component" value="Unassembled WGS sequence"/>
</dbReference>
<dbReference type="EMBL" id="JH000239">
    <property type="protein sequence ID" value="EGV95732.1"/>
    <property type="molecule type" value="Genomic_DNA"/>
</dbReference>
<dbReference type="AlphaFoldDB" id="G3H9Y2"/>
<organism evidence="1 2">
    <name type="scientific">Cricetulus griseus</name>
    <name type="common">Chinese hamster</name>
    <name type="synonym">Cricetulus barabensis griseus</name>
    <dbReference type="NCBI Taxonomy" id="10029"/>
    <lineage>
        <taxon>Eukaryota</taxon>
        <taxon>Metazoa</taxon>
        <taxon>Chordata</taxon>
        <taxon>Craniata</taxon>
        <taxon>Vertebrata</taxon>
        <taxon>Euteleostomi</taxon>
        <taxon>Mammalia</taxon>
        <taxon>Eutheria</taxon>
        <taxon>Euarchontoglires</taxon>
        <taxon>Glires</taxon>
        <taxon>Rodentia</taxon>
        <taxon>Myomorpha</taxon>
        <taxon>Muroidea</taxon>
        <taxon>Cricetidae</taxon>
        <taxon>Cricetinae</taxon>
        <taxon>Cricetulus</taxon>
    </lineage>
</organism>
<name>G3H9Y2_CRIGR</name>
<proteinExistence type="predicted"/>